<organism evidence="2 3">
    <name type="scientific">Cryptococcus deneoformans (strain JEC21 / ATCC MYA-565)</name>
    <name type="common">Cryptococcus neoformans var. neoformans serotype D</name>
    <dbReference type="NCBI Taxonomy" id="214684"/>
    <lineage>
        <taxon>Eukaryota</taxon>
        <taxon>Fungi</taxon>
        <taxon>Dikarya</taxon>
        <taxon>Basidiomycota</taxon>
        <taxon>Agaricomycotina</taxon>
        <taxon>Tremellomycetes</taxon>
        <taxon>Tremellales</taxon>
        <taxon>Cryptococcaceae</taxon>
        <taxon>Cryptococcus</taxon>
        <taxon>Cryptococcus neoformans species complex</taxon>
    </lineage>
</organism>
<gene>
    <name evidence="2" type="ordered locus">CNA05335</name>
</gene>
<dbReference type="RefSeq" id="XP_024514169.1">
    <property type="nucleotide sequence ID" value="XM_024656097.1"/>
</dbReference>
<dbReference type="PANTHER" id="PTHR43341:SF9">
    <property type="entry name" value="DICARBOXYLIC AMINO ACID PERMEASE"/>
    <property type="match status" value="1"/>
</dbReference>
<protein>
    <submittedName>
        <fullName evidence="2">Uncharacterized protein</fullName>
    </submittedName>
</protein>
<dbReference type="InterPro" id="IPR050524">
    <property type="entry name" value="APC_YAT"/>
</dbReference>
<dbReference type="OrthoDB" id="10062876at2759"/>
<dbReference type="KEGG" id="cne:CNA05335"/>
<reference evidence="2 3" key="1">
    <citation type="journal article" date="2005" name="Science">
        <title>The genome of the basidiomycetous yeast and human pathogen Cryptococcus neoformans.</title>
        <authorList>
            <person name="Loftus B.J."/>
            <person name="Fung E."/>
            <person name="Roncaglia P."/>
            <person name="Rowley D."/>
            <person name="Amedeo P."/>
            <person name="Bruno D."/>
            <person name="Vamathevan J."/>
            <person name="Miranda M."/>
            <person name="Anderson I.J."/>
            <person name="Fraser J.A."/>
            <person name="Allen J.E."/>
            <person name="Bosdet I.E."/>
            <person name="Brent M.R."/>
            <person name="Chiu R."/>
            <person name="Doering T.L."/>
            <person name="Donlin M.J."/>
            <person name="D'Souza C.A."/>
            <person name="Fox D.S."/>
            <person name="Grinberg V."/>
            <person name="Fu J."/>
            <person name="Fukushima M."/>
            <person name="Haas B.J."/>
            <person name="Huang J.C."/>
            <person name="Janbon G."/>
            <person name="Jones S.J."/>
            <person name="Koo H.L."/>
            <person name="Krzywinski M.I."/>
            <person name="Kwon-Chung J.K."/>
            <person name="Lengeler K.B."/>
            <person name="Maiti R."/>
            <person name="Marra M.A."/>
            <person name="Marra R.E."/>
            <person name="Mathewson C.A."/>
            <person name="Mitchell T.G."/>
            <person name="Pertea M."/>
            <person name="Riggs F.R."/>
            <person name="Salzberg S.L."/>
            <person name="Schein J.E."/>
            <person name="Shvartsbeyn A."/>
            <person name="Shin H."/>
            <person name="Shumway M."/>
            <person name="Specht C.A."/>
            <person name="Suh B.B."/>
            <person name="Tenney A."/>
            <person name="Utterback T.R."/>
            <person name="Wickes B.L."/>
            <person name="Wortman J.R."/>
            <person name="Wye N.H."/>
            <person name="Kronstad J.W."/>
            <person name="Lodge J.K."/>
            <person name="Heitman J."/>
            <person name="Davis R.W."/>
            <person name="Fraser C.M."/>
            <person name="Hyman R.W."/>
        </authorList>
    </citation>
    <scope>NUCLEOTIDE SEQUENCE [LARGE SCALE GENOMIC DNA]</scope>
    <source>
        <strain evidence="3">JEC21 / ATCC MYA-565</strain>
    </source>
</reference>
<dbReference type="Proteomes" id="UP000002149">
    <property type="component" value="Chromosome 1"/>
</dbReference>
<dbReference type="InParanoid" id="A0A0S2LIE1"/>
<proteinExistence type="predicted"/>
<dbReference type="GeneID" id="36392694"/>
<feature type="transmembrane region" description="Helical" evidence="1">
    <location>
        <begin position="87"/>
        <end position="106"/>
    </location>
</feature>
<keyword evidence="1" id="KW-0472">Membrane</keyword>
<keyword evidence="1" id="KW-1133">Transmembrane helix</keyword>
<dbReference type="AlphaFoldDB" id="A0A0S2LIE1"/>
<dbReference type="PANTHER" id="PTHR43341">
    <property type="entry name" value="AMINO ACID PERMEASE"/>
    <property type="match status" value="1"/>
</dbReference>
<feature type="transmembrane region" description="Helical" evidence="1">
    <location>
        <begin position="56"/>
        <end position="75"/>
    </location>
</feature>
<dbReference type="PROSITE" id="PS51257">
    <property type="entry name" value="PROKAR_LIPOPROTEIN"/>
    <property type="match status" value="1"/>
</dbReference>
<keyword evidence="1" id="KW-0812">Transmembrane</keyword>
<name>A0A0S2LIE1_CRYD1</name>
<accession>A0A0S2LIE1</accession>
<sequence length="132" mass="14842">MRFLYSITLSTLSQSLVDLLGSPSSCISSHIASSCRNESSKHLITRLSSLQVPLSAIVHLRSLFLTYLVCFFKGFDGFMPWDYKSFITNYIGIPIYVFAYIGFKLIRKIKAVKTWEMDLALLLLALESSTSG</sequence>
<evidence type="ECO:0000256" key="1">
    <source>
        <dbReference type="SAM" id="Phobius"/>
    </source>
</evidence>
<evidence type="ECO:0000313" key="2">
    <source>
        <dbReference type="EMBL" id="ALO60344.1"/>
    </source>
</evidence>
<keyword evidence="3" id="KW-1185">Reference proteome</keyword>
<dbReference type="EMBL" id="AE017341">
    <property type="protein sequence ID" value="ALO60344.1"/>
    <property type="molecule type" value="Genomic_DNA"/>
</dbReference>
<evidence type="ECO:0000313" key="3">
    <source>
        <dbReference type="Proteomes" id="UP000002149"/>
    </source>
</evidence>
<dbReference type="PaxDb" id="214684-A0A0S2LIE1"/>
<dbReference type="VEuPathDB" id="FungiDB:CNA05335"/>